<dbReference type="EMBL" id="GU568015">
    <property type="protein sequence ID" value="ADI23450.1"/>
    <property type="molecule type" value="Genomic_DNA"/>
</dbReference>
<name>E7C7M6_9BACT</name>
<protein>
    <recommendedName>
        <fullName evidence="2">ABC-type transport auxiliary lipoprotein component domain-containing protein</fullName>
    </recommendedName>
</protein>
<reference evidence="1" key="1">
    <citation type="submission" date="2010-01" db="EMBL/GenBank/DDBJ databases">
        <title>Genome fragments of uncultured bacteria from the North Pacific subtropical Gyre.</title>
        <authorList>
            <person name="Pham V.D."/>
            <person name="Delong E.F."/>
        </authorList>
    </citation>
    <scope>NUCLEOTIDE SEQUENCE</scope>
</reference>
<organism evidence="1">
    <name type="scientific">uncultured nuHF1 cluster bacterium HF0770_35I22</name>
    <dbReference type="NCBI Taxonomy" id="723586"/>
    <lineage>
        <taxon>Bacteria</taxon>
        <taxon>environmental samples</taxon>
    </lineage>
</organism>
<evidence type="ECO:0008006" key="2">
    <source>
        <dbReference type="Google" id="ProtNLM"/>
    </source>
</evidence>
<evidence type="ECO:0000313" key="1">
    <source>
        <dbReference type="EMBL" id="ADI23450.1"/>
    </source>
</evidence>
<dbReference type="AlphaFoldDB" id="E7C7M6"/>
<sequence length="186" mass="20958">MPLIFVGACEVTTKSSESYEFDFSGFGLINLKVSQLRVENRSLQGTANDVAMRLALPPLVALEKWVDQRLKATGSSDNTIISIIVHDSKVIEQSLDQGDSIRSAFINQQSHRYSFVLKVSVEAIDKRGKTLAVSSVKVERSTTTAEGMTLTERNHRLHNMTKKLFLDFDRQMQGNLAKYFLTWLED</sequence>
<proteinExistence type="predicted"/>
<accession>E7C7M6</accession>